<dbReference type="AlphaFoldDB" id="A0A0A9H7B0"/>
<dbReference type="EMBL" id="GBRH01167140">
    <property type="protein sequence ID" value="JAE30756.1"/>
    <property type="molecule type" value="Transcribed_RNA"/>
</dbReference>
<reference evidence="1" key="2">
    <citation type="journal article" date="2015" name="Data Brief">
        <title>Shoot transcriptome of the giant reed, Arundo donax.</title>
        <authorList>
            <person name="Barrero R.A."/>
            <person name="Guerrero F.D."/>
            <person name="Moolhuijzen P."/>
            <person name="Goolsby J.A."/>
            <person name="Tidwell J."/>
            <person name="Bellgard S.E."/>
            <person name="Bellgard M.I."/>
        </authorList>
    </citation>
    <scope>NUCLEOTIDE SEQUENCE</scope>
    <source>
        <tissue evidence="1">Shoot tissue taken approximately 20 cm above the soil surface</tissue>
    </source>
</reference>
<organism evidence="1">
    <name type="scientific">Arundo donax</name>
    <name type="common">Giant reed</name>
    <name type="synonym">Donax arundinaceus</name>
    <dbReference type="NCBI Taxonomy" id="35708"/>
    <lineage>
        <taxon>Eukaryota</taxon>
        <taxon>Viridiplantae</taxon>
        <taxon>Streptophyta</taxon>
        <taxon>Embryophyta</taxon>
        <taxon>Tracheophyta</taxon>
        <taxon>Spermatophyta</taxon>
        <taxon>Magnoliopsida</taxon>
        <taxon>Liliopsida</taxon>
        <taxon>Poales</taxon>
        <taxon>Poaceae</taxon>
        <taxon>PACMAD clade</taxon>
        <taxon>Arundinoideae</taxon>
        <taxon>Arundineae</taxon>
        <taxon>Arundo</taxon>
    </lineage>
</organism>
<sequence>MHIATNVLMPHVESAVSSTIAKRKIKHKNLS</sequence>
<name>A0A0A9H7B0_ARUDO</name>
<accession>A0A0A9H7B0</accession>
<reference evidence="1" key="1">
    <citation type="submission" date="2014-09" db="EMBL/GenBank/DDBJ databases">
        <authorList>
            <person name="Magalhaes I.L.F."/>
            <person name="Oliveira U."/>
            <person name="Santos F.R."/>
            <person name="Vidigal T.H.D.A."/>
            <person name="Brescovit A.D."/>
            <person name="Santos A.J."/>
        </authorList>
    </citation>
    <scope>NUCLEOTIDE SEQUENCE</scope>
    <source>
        <tissue evidence="1">Shoot tissue taken approximately 20 cm above the soil surface</tissue>
    </source>
</reference>
<protein>
    <submittedName>
        <fullName evidence="1">Uncharacterized protein</fullName>
    </submittedName>
</protein>
<proteinExistence type="predicted"/>
<evidence type="ECO:0000313" key="1">
    <source>
        <dbReference type="EMBL" id="JAE30756.1"/>
    </source>
</evidence>